<dbReference type="eggNOG" id="COG2208">
    <property type="taxonomic scope" value="Bacteria"/>
</dbReference>
<dbReference type="Proteomes" id="UP000000925">
    <property type="component" value="Chromosome"/>
</dbReference>
<accession>D5EKS2</accession>
<dbReference type="PANTHER" id="PTHR43156:SF2">
    <property type="entry name" value="STAGE II SPORULATION PROTEIN E"/>
    <property type="match status" value="1"/>
</dbReference>
<dbReference type="Gene3D" id="3.30.450.40">
    <property type="match status" value="1"/>
</dbReference>
<evidence type="ECO:0000313" key="4">
    <source>
        <dbReference type="EMBL" id="ADE54979.1"/>
    </source>
</evidence>
<dbReference type="GO" id="GO:0016791">
    <property type="term" value="F:phosphatase activity"/>
    <property type="evidence" value="ECO:0007669"/>
    <property type="project" value="TreeGrafter"/>
</dbReference>
<dbReference type="Gene3D" id="3.60.40.10">
    <property type="entry name" value="PPM-type phosphatase domain"/>
    <property type="match status" value="1"/>
</dbReference>
<dbReference type="KEGG" id="caa:Caka_1961"/>
<sequence length="478" mass="51851">MIWFVCGLCLGISALWLSNTGKRRQIKLINDEMQLLQQEKQIVVEFMHNMVEAVVETDNRQAMFQRIIHAAILSTGAMSACLFEKVDDNTLQGVAVEGLFPPQRKLSNESRDQITTRSKHLESILRSESFRMGEGLIGSVAQSRKALLISDAANDPRVQQHSDPSLQIRSMIVSPVLFRGELIAVLAVANPVDGLAFTDTDYSLVESLAEQVGLAVHNSDALNLQLEKNKLDVDIELASHIQSMLLPKRFQGCCGIDIATHYTPAQKVGGDLYDIFQITPDKIGIAIADVAGKGIAGSLLMAICQTHLHHLSRGVESPAAVLKAINAAIAQRIRKGMFITMIYAVLDTESGELTIARAGHELPLLTQTHANNKTEVSAIRSGGMAIGMAPPELFDPCIEERSIPFPSGSGLLLFTDGVTESTDTKGEEFSNARLMDCLELNGNSGAQTIVDQILQAVGKFSSDGTQADDLTLIAIRHS</sequence>
<dbReference type="eggNOG" id="COG2203">
    <property type="taxonomic scope" value="Bacteria"/>
</dbReference>
<dbReference type="InterPro" id="IPR003018">
    <property type="entry name" value="GAF"/>
</dbReference>
<protein>
    <submittedName>
        <fullName evidence="4">Protein serine phosphatase with GAF(S) sensor(S)</fullName>
    </submittedName>
</protein>
<dbReference type="SUPFAM" id="SSF81606">
    <property type="entry name" value="PP2C-like"/>
    <property type="match status" value="1"/>
</dbReference>
<dbReference type="SMART" id="SM00065">
    <property type="entry name" value="GAF"/>
    <property type="match status" value="1"/>
</dbReference>
<evidence type="ECO:0000313" key="5">
    <source>
        <dbReference type="Proteomes" id="UP000000925"/>
    </source>
</evidence>
<feature type="domain" description="GAF" evidence="2">
    <location>
        <begin position="59"/>
        <end position="226"/>
    </location>
</feature>
<dbReference type="EMBL" id="CP001998">
    <property type="protein sequence ID" value="ADE54979.1"/>
    <property type="molecule type" value="Genomic_DNA"/>
</dbReference>
<dbReference type="SMART" id="SM00331">
    <property type="entry name" value="PP2C_SIG"/>
    <property type="match status" value="1"/>
</dbReference>
<proteinExistence type="predicted"/>
<gene>
    <name evidence="4" type="ordered locus">Caka_1961</name>
</gene>
<dbReference type="AlphaFoldDB" id="D5EKS2"/>
<reference evidence="4 5" key="1">
    <citation type="journal article" date="2010" name="Stand. Genomic Sci.">
        <title>Complete genome sequence of Coraliomargarita akajimensis type strain (04OKA010-24).</title>
        <authorList>
            <person name="Mavromatis K."/>
            <person name="Abt B."/>
            <person name="Brambilla E."/>
            <person name="Lapidus A."/>
            <person name="Copeland A."/>
            <person name="Deshpande S."/>
            <person name="Nolan M."/>
            <person name="Lucas S."/>
            <person name="Tice H."/>
            <person name="Cheng J.F."/>
            <person name="Han C."/>
            <person name="Detter J.C."/>
            <person name="Woyke T."/>
            <person name="Goodwin L."/>
            <person name="Pitluck S."/>
            <person name="Held B."/>
            <person name="Brettin T."/>
            <person name="Tapia R."/>
            <person name="Ivanova N."/>
            <person name="Mikhailova N."/>
            <person name="Pati A."/>
            <person name="Liolios K."/>
            <person name="Chen A."/>
            <person name="Palaniappan K."/>
            <person name="Land M."/>
            <person name="Hauser L."/>
            <person name="Chang Y.J."/>
            <person name="Jeffries C.D."/>
            <person name="Rohde M."/>
            <person name="Goker M."/>
            <person name="Bristow J."/>
            <person name="Eisen J.A."/>
            <person name="Markowitz V."/>
            <person name="Hugenholtz P."/>
            <person name="Klenk H.P."/>
            <person name="Kyrpides N.C."/>
        </authorList>
    </citation>
    <scope>NUCLEOTIDE SEQUENCE [LARGE SCALE GENOMIC DNA]</scope>
    <source>
        <strain evidence="5">DSM 45221 / IAM 15411 / JCM 23193 / KCTC 12865</strain>
    </source>
</reference>
<dbReference type="STRING" id="583355.Caka_1961"/>
<name>D5EKS2_CORAD</name>
<dbReference type="InterPro" id="IPR029016">
    <property type="entry name" value="GAF-like_dom_sf"/>
</dbReference>
<feature type="domain" description="PPM-type phosphatase" evidence="3">
    <location>
        <begin position="255"/>
        <end position="477"/>
    </location>
</feature>
<keyword evidence="5" id="KW-1185">Reference proteome</keyword>
<dbReference type="InterPro" id="IPR036457">
    <property type="entry name" value="PPM-type-like_dom_sf"/>
</dbReference>
<evidence type="ECO:0000259" key="2">
    <source>
        <dbReference type="SMART" id="SM00065"/>
    </source>
</evidence>
<dbReference type="InterPro" id="IPR001932">
    <property type="entry name" value="PPM-type_phosphatase-like_dom"/>
</dbReference>
<dbReference type="RefSeq" id="WP_013043701.1">
    <property type="nucleotide sequence ID" value="NC_014008.1"/>
</dbReference>
<dbReference type="HOGENOM" id="CLU_000445_43_6_0"/>
<dbReference type="SUPFAM" id="SSF55781">
    <property type="entry name" value="GAF domain-like"/>
    <property type="match status" value="1"/>
</dbReference>
<dbReference type="PANTHER" id="PTHR43156">
    <property type="entry name" value="STAGE II SPORULATION PROTEIN E-RELATED"/>
    <property type="match status" value="1"/>
</dbReference>
<evidence type="ECO:0000256" key="1">
    <source>
        <dbReference type="ARBA" id="ARBA00022801"/>
    </source>
</evidence>
<organism evidence="4 5">
    <name type="scientific">Coraliomargarita akajimensis (strain DSM 45221 / IAM 15411 / JCM 23193 / KCTC 12865 / 04OKA010-24)</name>
    <dbReference type="NCBI Taxonomy" id="583355"/>
    <lineage>
        <taxon>Bacteria</taxon>
        <taxon>Pseudomonadati</taxon>
        <taxon>Verrucomicrobiota</taxon>
        <taxon>Opitutia</taxon>
        <taxon>Puniceicoccales</taxon>
        <taxon>Coraliomargaritaceae</taxon>
        <taxon>Coraliomargarita</taxon>
    </lineage>
</organism>
<dbReference type="Pfam" id="PF13185">
    <property type="entry name" value="GAF_2"/>
    <property type="match status" value="1"/>
</dbReference>
<dbReference type="OrthoDB" id="311592at2"/>
<keyword evidence="1" id="KW-0378">Hydrolase</keyword>
<evidence type="ECO:0000259" key="3">
    <source>
        <dbReference type="SMART" id="SM00331"/>
    </source>
</evidence>
<dbReference type="InterPro" id="IPR052016">
    <property type="entry name" value="Bact_Sigma-Reg"/>
</dbReference>
<dbReference type="Pfam" id="PF07228">
    <property type="entry name" value="SpoIIE"/>
    <property type="match status" value="1"/>
</dbReference>